<dbReference type="GO" id="GO:0008381">
    <property type="term" value="F:mechanosensitive monoatomic ion channel activity"/>
    <property type="evidence" value="ECO:0007669"/>
    <property type="project" value="TreeGrafter"/>
</dbReference>
<evidence type="ECO:0000256" key="7">
    <source>
        <dbReference type="SAM" id="Phobius"/>
    </source>
</evidence>
<evidence type="ECO:0000259" key="8">
    <source>
        <dbReference type="Pfam" id="PF07810"/>
    </source>
</evidence>
<feature type="coiled-coil region" evidence="6">
    <location>
        <begin position="364"/>
        <end position="419"/>
    </location>
</feature>
<feature type="transmembrane region" description="Helical" evidence="7">
    <location>
        <begin position="69"/>
        <end position="88"/>
    </location>
</feature>
<reference evidence="9" key="1">
    <citation type="submission" date="2021-01" db="EMBL/GenBank/DDBJ databases">
        <authorList>
            <person name="Corre E."/>
            <person name="Pelletier E."/>
            <person name="Niang G."/>
            <person name="Scheremetjew M."/>
            <person name="Finn R."/>
            <person name="Kale V."/>
            <person name="Holt S."/>
            <person name="Cochrane G."/>
            <person name="Meng A."/>
            <person name="Brown T."/>
            <person name="Cohen L."/>
        </authorList>
    </citation>
    <scope>NUCLEOTIDE SEQUENCE</scope>
    <source>
        <strain evidence="9">CCCM811</strain>
    </source>
</reference>
<dbReference type="Pfam" id="PF07810">
    <property type="entry name" value="TMC"/>
    <property type="match status" value="1"/>
</dbReference>
<dbReference type="GO" id="GO:0005886">
    <property type="term" value="C:plasma membrane"/>
    <property type="evidence" value="ECO:0007669"/>
    <property type="project" value="InterPro"/>
</dbReference>
<dbReference type="PANTHER" id="PTHR23302">
    <property type="entry name" value="TRANSMEMBRANE CHANNEL-RELATED"/>
    <property type="match status" value="1"/>
</dbReference>
<organism evidence="9">
    <name type="scientific">Lotharella globosa</name>
    <dbReference type="NCBI Taxonomy" id="91324"/>
    <lineage>
        <taxon>Eukaryota</taxon>
        <taxon>Sar</taxon>
        <taxon>Rhizaria</taxon>
        <taxon>Cercozoa</taxon>
        <taxon>Chlorarachniophyceae</taxon>
        <taxon>Lotharella</taxon>
    </lineage>
</organism>
<name>A0A7S4DPD9_9EUKA</name>
<feature type="transmembrane region" description="Helical" evidence="7">
    <location>
        <begin position="27"/>
        <end position="49"/>
    </location>
</feature>
<dbReference type="InterPro" id="IPR038900">
    <property type="entry name" value="TMC"/>
</dbReference>
<dbReference type="EMBL" id="HBIV01019525">
    <property type="protein sequence ID" value="CAE0662533.1"/>
    <property type="molecule type" value="Transcribed_RNA"/>
</dbReference>
<evidence type="ECO:0000256" key="4">
    <source>
        <dbReference type="ARBA" id="ARBA00022989"/>
    </source>
</evidence>
<feature type="transmembrane region" description="Helical" evidence="7">
    <location>
        <begin position="321"/>
        <end position="341"/>
    </location>
</feature>
<gene>
    <name evidence="9" type="ORF">LGLO00237_LOCUS14134</name>
</gene>
<evidence type="ECO:0000256" key="3">
    <source>
        <dbReference type="ARBA" id="ARBA00022692"/>
    </source>
</evidence>
<feature type="transmembrane region" description="Helical" evidence="7">
    <location>
        <begin position="109"/>
        <end position="128"/>
    </location>
</feature>
<evidence type="ECO:0000256" key="6">
    <source>
        <dbReference type="SAM" id="Coils"/>
    </source>
</evidence>
<protein>
    <recommendedName>
        <fullName evidence="8">TMC domain-containing protein</fullName>
    </recommendedName>
</protein>
<dbReference type="InterPro" id="IPR012496">
    <property type="entry name" value="TMC_dom"/>
</dbReference>
<evidence type="ECO:0000256" key="2">
    <source>
        <dbReference type="ARBA" id="ARBA00006510"/>
    </source>
</evidence>
<feature type="transmembrane region" description="Helical" evidence="7">
    <location>
        <begin position="253"/>
        <end position="276"/>
    </location>
</feature>
<comment type="similarity">
    <text evidence="2">Belongs to the TMC family.</text>
</comment>
<keyword evidence="4 7" id="KW-1133">Transmembrane helix</keyword>
<evidence type="ECO:0000256" key="1">
    <source>
        <dbReference type="ARBA" id="ARBA00004141"/>
    </source>
</evidence>
<keyword evidence="3 7" id="KW-0812">Transmembrane</keyword>
<feature type="transmembrane region" description="Helical" evidence="7">
    <location>
        <begin position="210"/>
        <end position="233"/>
    </location>
</feature>
<keyword evidence="5 7" id="KW-0472">Membrane</keyword>
<dbReference type="PANTHER" id="PTHR23302:SF24">
    <property type="entry name" value="TMC DOMAIN-CONTAINING PROTEIN"/>
    <property type="match status" value="1"/>
</dbReference>
<proteinExistence type="inferred from homology"/>
<dbReference type="AlphaFoldDB" id="A0A7S4DPD9"/>
<feature type="domain" description="TMC" evidence="8">
    <location>
        <begin position="140"/>
        <end position="243"/>
    </location>
</feature>
<accession>A0A7S4DPD9</accession>
<evidence type="ECO:0000256" key="5">
    <source>
        <dbReference type="ARBA" id="ARBA00023136"/>
    </source>
</evidence>
<evidence type="ECO:0000313" key="9">
    <source>
        <dbReference type="EMBL" id="CAE0662533.1"/>
    </source>
</evidence>
<keyword evidence="6" id="KW-0175">Coiled coil</keyword>
<comment type="subcellular location">
    <subcellularLocation>
        <location evidence="1">Membrane</location>
        <topology evidence="1">Multi-pass membrane protein</topology>
    </subcellularLocation>
</comment>
<sequence length="421" mass="48637">MLEEDELADSIASRTSWEKFWLTARKVVGFVLNVLVILVSSLIVIGVYYYKNAIVTFVPKDYEIFGELVAPTVLSFVKAVFPMLTIIITEFEMHDEAGVLLQHQMWRLFAGKQTFVIALVAVNFNSVITGNDFDDQTYVCQEDEVGSVLFNAALIEFFTSKMALLATYYLKELFKSEACGCCKNCCGSMLDHEEFRASEGIVDLMYFQSLVWTSIPLFPFGGILCSLFLFFNFKFEKVTLTTLRGAPRATKNLGMVFVTFLVFSVTSVTFIFFWFMHTRWRCEHTSVDDQNQKQTQQLGMFQDLSPSELIFEKLNQAKVGFITWATPYVFFSIAFLVMYFMKRNEKHGQEEKFEEVHKADTKEIAALRKKLKRQAITLDVLSKNHKDLKRTEAKMEETKKWKAERIATLRKRAEQLKNKMP</sequence>